<sequence length="93" mass="10810">MGNITQVHNTTTEQLTASFASILDERIEDLKKNFTPREPEEYLTAKELEDVLKISSVTRWEWGKKGILNPKKIANRVYYLRSEIKELLLKSNS</sequence>
<protein>
    <submittedName>
        <fullName evidence="1">Helix-turn-helix domain-containing protein</fullName>
    </submittedName>
</protein>
<dbReference type="OrthoDB" id="1097811at2"/>
<dbReference type="Proteomes" id="UP000308382">
    <property type="component" value="Unassembled WGS sequence"/>
</dbReference>
<accession>A0A5R8MBL5</accession>
<organism evidence="1 2">
    <name type="scientific">Maribacter aurantiacus</name>
    <dbReference type="NCBI Taxonomy" id="1882343"/>
    <lineage>
        <taxon>Bacteria</taxon>
        <taxon>Pseudomonadati</taxon>
        <taxon>Bacteroidota</taxon>
        <taxon>Flavobacteriia</taxon>
        <taxon>Flavobacteriales</taxon>
        <taxon>Flavobacteriaceae</taxon>
        <taxon>Maribacter</taxon>
    </lineage>
</organism>
<gene>
    <name evidence="1" type="ORF">FEK29_03910</name>
</gene>
<reference evidence="1 2" key="1">
    <citation type="journal article" date="2017" name="Int. J. Syst. Evol. Microbiol.">
        <title>Maripseudobacter aurantiacus gen. nov., sp. nov., a novel member of the family Flavobacteriaceae isolated from a sedimentation basin.</title>
        <authorList>
            <person name="Chen C."/>
            <person name="Su Y."/>
            <person name="Tao T."/>
            <person name="Fu G."/>
            <person name="Zhang C."/>
            <person name="Sun C."/>
            <person name="Zhang X."/>
            <person name="Wu M."/>
        </authorList>
    </citation>
    <scope>NUCLEOTIDE SEQUENCE [LARGE SCALE GENOMIC DNA]</scope>
    <source>
        <strain evidence="2">CDA4</strain>
    </source>
</reference>
<evidence type="ECO:0000313" key="1">
    <source>
        <dbReference type="EMBL" id="TLF46925.1"/>
    </source>
</evidence>
<dbReference type="AlphaFoldDB" id="A0A5R8MBL5"/>
<dbReference type="RefSeq" id="WP_138257068.1">
    <property type="nucleotide sequence ID" value="NZ_VBUK01000001.1"/>
</dbReference>
<comment type="caution">
    <text evidence="1">The sequence shown here is derived from an EMBL/GenBank/DDBJ whole genome shotgun (WGS) entry which is preliminary data.</text>
</comment>
<dbReference type="EMBL" id="VBUK01000001">
    <property type="protein sequence ID" value="TLF46925.1"/>
    <property type="molecule type" value="Genomic_DNA"/>
</dbReference>
<evidence type="ECO:0000313" key="2">
    <source>
        <dbReference type="Proteomes" id="UP000308382"/>
    </source>
</evidence>
<name>A0A5R8MBL5_9FLAO</name>
<proteinExistence type="predicted"/>
<keyword evidence="2" id="KW-1185">Reference proteome</keyword>